<evidence type="ECO:0000313" key="11">
    <source>
        <dbReference type="Proteomes" id="UP001189429"/>
    </source>
</evidence>
<evidence type="ECO:0000256" key="4">
    <source>
        <dbReference type="ARBA" id="ARBA00022692"/>
    </source>
</evidence>
<evidence type="ECO:0000256" key="5">
    <source>
        <dbReference type="ARBA" id="ARBA00022989"/>
    </source>
</evidence>
<gene>
    <name evidence="10" type="ORF">PCOR1329_LOCUS57667</name>
</gene>
<sequence length="418" mass="43774">MAAPALVQAGLFVALLASTVGQRLAFKGVGYCLGPYPTFVLLSVSGAFVAIFGAICTAIVVTTGGFQPETRTWSCFSAFAAIGVCNGLQGSGMIFANPRVPGLMQVLLQQAIIPFTLAIARVVCAAAFSPKPGAVHTHCLRVPTSQDFSVVPPLRGTARASWPALPCSSCPRRSWAALLAPTAARPRLAGRRGAGEARGLGAEPRRPVGRAVPAGAAARGRRGGAPGEGVLGRARERVPHTPHDVLGLLLPVPGPVASSALVPLGAPSLAGLAAELAEAWRLCRSEPGAGLVLSACVLLMLLAQLSQVLDFVDKWINNMQLSNVCRTGHKIAQRNKGKAENDGPHANAIWNLAAGRWSTEQQVDQGARHVKDSGRIIVKVLGSMQFQDPELQKEYWAELEDAGGRGAEKKDQAALRTP</sequence>
<keyword evidence="3" id="KW-0813">Transport</keyword>
<keyword evidence="5 8" id="KW-1133">Transmembrane helix</keyword>
<name>A0ABN9VH38_9DINO</name>
<dbReference type="Pfam" id="PF08627">
    <property type="entry name" value="CRT-like"/>
    <property type="match status" value="1"/>
</dbReference>
<comment type="caution">
    <text evidence="10">The sequence shown here is derived from an EMBL/GenBank/DDBJ whole genome shotgun (WGS) entry which is preliminary data.</text>
</comment>
<keyword evidence="4 8" id="KW-0812">Transmembrane</keyword>
<evidence type="ECO:0000313" key="10">
    <source>
        <dbReference type="EMBL" id="CAK0872106.1"/>
    </source>
</evidence>
<feature type="chain" id="PRO_5046177094" evidence="9">
    <location>
        <begin position="22"/>
        <end position="418"/>
    </location>
</feature>
<feature type="signal peptide" evidence="9">
    <location>
        <begin position="1"/>
        <end position="21"/>
    </location>
</feature>
<feature type="transmembrane region" description="Helical" evidence="8">
    <location>
        <begin position="37"/>
        <end position="61"/>
    </location>
</feature>
<accession>A0ABN9VH38</accession>
<organism evidence="10 11">
    <name type="scientific">Prorocentrum cordatum</name>
    <dbReference type="NCBI Taxonomy" id="2364126"/>
    <lineage>
        <taxon>Eukaryota</taxon>
        <taxon>Sar</taxon>
        <taxon>Alveolata</taxon>
        <taxon>Dinophyceae</taxon>
        <taxon>Prorocentrales</taxon>
        <taxon>Prorocentraceae</taxon>
        <taxon>Prorocentrum</taxon>
    </lineage>
</organism>
<feature type="region of interest" description="Disordered" evidence="7">
    <location>
        <begin position="189"/>
        <end position="208"/>
    </location>
</feature>
<evidence type="ECO:0000256" key="1">
    <source>
        <dbReference type="ARBA" id="ARBA00004141"/>
    </source>
</evidence>
<dbReference type="Proteomes" id="UP001189429">
    <property type="component" value="Unassembled WGS sequence"/>
</dbReference>
<evidence type="ECO:0000256" key="9">
    <source>
        <dbReference type="SAM" id="SignalP"/>
    </source>
</evidence>
<evidence type="ECO:0000256" key="8">
    <source>
        <dbReference type="SAM" id="Phobius"/>
    </source>
</evidence>
<reference evidence="10" key="1">
    <citation type="submission" date="2023-10" db="EMBL/GenBank/DDBJ databases">
        <authorList>
            <person name="Chen Y."/>
            <person name="Shah S."/>
            <person name="Dougan E. K."/>
            <person name="Thang M."/>
            <person name="Chan C."/>
        </authorList>
    </citation>
    <scope>NUCLEOTIDE SEQUENCE [LARGE SCALE GENOMIC DNA]</scope>
</reference>
<feature type="transmembrane region" description="Helical" evidence="8">
    <location>
        <begin position="73"/>
        <end position="95"/>
    </location>
</feature>
<comment type="similarity">
    <text evidence="2">Belongs to the CRT-like transporter family.</text>
</comment>
<comment type="subcellular location">
    <subcellularLocation>
        <location evidence="1">Membrane</location>
        <topology evidence="1">Multi-pass membrane protein</topology>
    </subcellularLocation>
</comment>
<dbReference type="EMBL" id="CAUYUJ010017133">
    <property type="protein sequence ID" value="CAK0872106.1"/>
    <property type="molecule type" value="Genomic_DNA"/>
</dbReference>
<evidence type="ECO:0000256" key="7">
    <source>
        <dbReference type="SAM" id="MobiDB-lite"/>
    </source>
</evidence>
<keyword evidence="6 8" id="KW-0472">Membrane</keyword>
<evidence type="ECO:0000256" key="3">
    <source>
        <dbReference type="ARBA" id="ARBA00022448"/>
    </source>
</evidence>
<proteinExistence type="inferred from homology"/>
<protein>
    <submittedName>
        <fullName evidence="10">Uncharacterized protein</fullName>
    </submittedName>
</protein>
<keyword evidence="11" id="KW-1185">Reference proteome</keyword>
<dbReference type="InterPro" id="IPR013936">
    <property type="entry name" value="CRT-like"/>
</dbReference>
<keyword evidence="9" id="KW-0732">Signal</keyword>
<evidence type="ECO:0000256" key="2">
    <source>
        <dbReference type="ARBA" id="ARBA00006690"/>
    </source>
</evidence>
<evidence type="ECO:0000256" key="6">
    <source>
        <dbReference type="ARBA" id="ARBA00023136"/>
    </source>
</evidence>